<dbReference type="GO" id="GO:0016628">
    <property type="term" value="F:oxidoreductase activity, acting on the CH-CH group of donors, NAD or NADP as acceptor"/>
    <property type="evidence" value="ECO:0007669"/>
    <property type="project" value="InterPro"/>
</dbReference>
<dbReference type="InterPro" id="IPR036291">
    <property type="entry name" value="NAD(P)-bd_dom_sf"/>
</dbReference>
<dbReference type="SMART" id="SM00829">
    <property type="entry name" value="PKS_ER"/>
    <property type="match status" value="1"/>
</dbReference>
<evidence type="ECO:0000256" key="4">
    <source>
        <dbReference type="SAM" id="MobiDB-lite"/>
    </source>
</evidence>
<comment type="caution">
    <text evidence="6">The sequence shown here is derived from an EMBL/GenBank/DDBJ whole genome shotgun (WGS) entry which is preliminary data.</text>
</comment>
<evidence type="ECO:0000256" key="1">
    <source>
        <dbReference type="ARBA" id="ARBA00023002"/>
    </source>
</evidence>
<dbReference type="AlphaFoldDB" id="A0A9P5CSH7"/>
<keyword evidence="7" id="KW-1185">Reference proteome</keyword>
<gene>
    <name evidence="6" type="ORF">M406DRAFT_253202</name>
</gene>
<evidence type="ECO:0000313" key="6">
    <source>
        <dbReference type="EMBL" id="KAF3768155.1"/>
    </source>
</evidence>
<dbReference type="PANTHER" id="PTHR43205">
    <property type="entry name" value="PROSTAGLANDIN REDUCTASE"/>
    <property type="match status" value="1"/>
</dbReference>
<dbReference type="GeneID" id="63834014"/>
<evidence type="ECO:0000259" key="5">
    <source>
        <dbReference type="SMART" id="SM00829"/>
    </source>
</evidence>
<dbReference type="InterPro" id="IPR041694">
    <property type="entry name" value="ADH_N_2"/>
</dbReference>
<keyword evidence="1" id="KW-0560">Oxidoreductase</keyword>
<feature type="region of interest" description="Disordered" evidence="4">
    <location>
        <begin position="31"/>
        <end position="64"/>
    </location>
</feature>
<dbReference type="PANTHER" id="PTHR43205:SF7">
    <property type="entry name" value="PROSTAGLANDIN REDUCTASE 1"/>
    <property type="match status" value="1"/>
</dbReference>
<dbReference type="Proteomes" id="UP000803844">
    <property type="component" value="Unassembled WGS sequence"/>
</dbReference>
<dbReference type="Gene3D" id="3.40.50.720">
    <property type="entry name" value="NAD(P)-binding Rossmann-like Domain"/>
    <property type="match status" value="1"/>
</dbReference>
<dbReference type="Pfam" id="PF16884">
    <property type="entry name" value="ADH_N_2"/>
    <property type="match status" value="1"/>
</dbReference>
<proteinExistence type="predicted"/>
<dbReference type="EMBL" id="MU032346">
    <property type="protein sequence ID" value="KAF3768155.1"/>
    <property type="molecule type" value="Genomic_DNA"/>
</dbReference>
<accession>A0A9P5CSH7</accession>
<organism evidence="6 7">
    <name type="scientific">Cryphonectria parasitica (strain ATCC 38755 / EP155)</name>
    <dbReference type="NCBI Taxonomy" id="660469"/>
    <lineage>
        <taxon>Eukaryota</taxon>
        <taxon>Fungi</taxon>
        <taxon>Dikarya</taxon>
        <taxon>Ascomycota</taxon>
        <taxon>Pezizomycotina</taxon>
        <taxon>Sordariomycetes</taxon>
        <taxon>Sordariomycetidae</taxon>
        <taxon>Diaporthales</taxon>
        <taxon>Cryphonectriaceae</taxon>
        <taxon>Cryphonectria-Endothia species complex</taxon>
        <taxon>Cryphonectria</taxon>
    </lineage>
</organism>
<evidence type="ECO:0000256" key="3">
    <source>
        <dbReference type="ARBA" id="ARBA00083301"/>
    </source>
</evidence>
<name>A0A9P5CSH7_CRYP1</name>
<sequence>MSPNKTLIYKRYTPHLPVPGEHLTVEQRAFDPTKPPPPGGITIKNTYLSPDPYQRGQMRGPGETGTYSIPWVEGQPAVVMTIATVIQSDAPGFKPGDHVLAMADAAEYAVVHAEMMGYTRLIALPEGINIGPPTLLGALGVAGLSAYVSFNEYVTEPRAGKTILISAASGAVGQLVGQMAKMHGMKVIGSTGSQAKVDFVTKELGFDGAWNYKAEKTADALTRLAPEGLDFYYDNVGGEQLEVALTRMKDYGHIIVSGMMSVYMYPDEEKYGIRTGMNIFLKRLTLHGFICSDAQNMEKYMPSFPTDMVTWILQGAIKTKEEVVVGIDNMPDAMVRMWTGDKFGKMVVQVDKK</sequence>
<dbReference type="InterPro" id="IPR013149">
    <property type="entry name" value="ADH-like_C"/>
</dbReference>
<dbReference type="CDD" id="cd05288">
    <property type="entry name" value="PGDH"/>
    <property type="match status" value="1"/>
</dbReference>
<dbReference type="InterPro" id="IPR045010">
    <property type="entry name" value="MDR_fam"/>
</dbReference>
<dbReference type="InterPro" id="IPR011032">
    <property type="entry name" value="GroES-like_sf"/>
</dbReference>
<dbReference type="SUPFAM" id="SSF50129">
    <property type="entry name" value="GroES-like"/>
    <property type="match status" value="1"/>
</dbReference>
<dbReference type="Pfam" id="PF00107">
    <property type="entry name" value="ADH_zinc_N"/>
    <property type="match status" value="1"/>
</dbReference>
<evidence type="ECO:0000313" key="7">
    <source>
        <dbReference type="Proteomes" id="UP000803844"/>
    </source>
</evidence>
<feature type="domain" description="Enoyl reductase (ER)" evidence="5">
    <location>
        <begin position="20"/>
        <end position="348"/>
    </location>
</feature>
<dbReference type="InterPro" id="IPR020843">
    <property type="entry name" value="ER"/>
</dbReference>
<dbReference type="FunFam" id="3.40.50.720:FF:000121">
    <property type="entry name" value="Prostaglandin reductase 2"/>
    <property type="match status" value="1"/>
</dbReference>
<dbReference type="Gene3D" id="3.90.180.10">
    <property type="entry name" value="Medium-chain alcohol dehydrogenases, catalytic domain"/>
    <property type="match status" value="1"/>
</dbReference>
<evidence type="ECO:0000256" key="2">
    <source>
        <dbReference type="ARBA" id="ARBA00069006"/>
    </source>
</evidence>
<protein>
    <recommendedName>
        <fullName evidence="2">Dehydrogenase FUB6</fullName>
    </recommendedName>
    <alternativeName>
        <fullName evidence="3">Fusaric acid biosynthesis protein 6</fullName>
    </alternativeName>
</protein>
<dbReference type="RefSeq" id="XP_040779116.1">
    <property type="nucleotide sequence ID" value="XM_040916885.1"/>
</dbReference>
<dbReference type="SUPFAM" id="SSF51735">
    <property type="entry name" value="NAD(P)-binding Rossmann-fold domains"/>
    <property type="match status" value="1"/>
</dbReference>
<reference evidence="6" key="1">
    <citation type="journal article" date="2020" name="Phytopathology">
        <title>Genome sequence of the chestnut blight fungus Cryphonectria parasitica EP155: A fundamental resource for an archetypical invasive plant pathogen.</title>
        <authorList>
            <person name="Crouch J.A."/>
            <person name="Dawe A."/>
            <person name="Aerts A."/>
            <person name="Barry K."/>
            <person name="Churchill A.C.L."/>
            <person name="Grimwood J."/>
            <person name="Hillman B."/>
            <person name="Milgroom M.G."/>
            <person name="Pangilinan J."/>
            <person name="Smith M."/>
            <person name="Salamov A."/>
            <person name="Schmutz J."/>
            <person name="Yadav J."/>
            <person name="Grigoriev I.V."/>
            <person name="Nuss D."/>
        </authorList>
    </citation>
    <scope>NUCLEOTIDE SEQUENCE</scope>
    <source>
        <strain evidence="6">EP155</strain>
    </source>
</reference>
<dbReference type="OrthoDB" id="809632at2759"/>